<dbReference type="InterPro" id="IPR006869">
    <property type="entry name" value="DUF547"/>
</dbReference>
<dbReference type="PANTHER" id="PTHR46361:SF3">
    <property type="entry name" value="ELECTRON CARRIER_ PROTEIN DISULFIDE OXIDOREDUCTASE"/>
    <property type="match status" value="1"/>
</dbReference>
<name>A0A0C1Z3W2_9VIBR</name>
<organism evidence="3 4">
    <name type="scientific">Vibrio owensii CAIM 1854 = LMG 25443</name>
    <dbReference type="NCBI Taxonomy" id="1229493"/>
    <lineage>
        <taxon>Bacteria</taxon>
        <taxon>Pseudomonadati</taxon>
        <taxon>Pseudomonadota</taxon>
        <taxon>Gammaproteobacteria</taxon>
        <taxon>Vibrionales</taxon>
        <taxon>Vibrionaceae</taxon>
        <taxon>Vibrio</taxon>
    </lineage>
</organism>
<evidence type="ECO:0000313" key="4">
    <source>
        <dbReference type="Proteomes" id="UP000031586"/>
    </source>
</evidence>
<dbReference type="Proteomes" id="UP000031586">
    <property type="component" value="Unassembled WGS sequence"/>
</dbReference>
<feature type="domain" description="DUF547" evidence="2">
    <location>
        <begin position="87"/>
        <end position="198"/>
    </location>
</feature>
<evidence type="ECO:0000259" key="2">
    <source>
        <dbReference type="Pfam" id="PF04784"/>
    </source>
</evidence>
<dbReference type="Pfam" id="PF04784">
    <property type="entry name" value="DUF547"/>
    <property type="match status" value="1"/>
</dbReference>
<protein>
    <recommendedName>
        <fullName evidence="2">DUF547 domain-containing protein</fullName>
    </recommendedName>
</protein>
<feature type="signal peptide" evidence="1">
    <location>
        <begin position="1"/>
        <end position="18"/>
    </location>
</feature>
<reference evidence="3 4" key="1">
    <citation type="submission" date="2014-07" db="EMBL/GenBank/DDBJ databases">
        <title>Unique and conserved regions in Vibrio harveyi and related species in comparison with the shrimp pathogen Vibrio harveyi CAIM 1792.</title>
        <authorList>
            <person name="Espinoza-Valles I."/>
            <person name="Vora G."/>
            <person name="Leekitcharoenphon P."/>
            <person name="Ussery D."/>
            <person name="Hoj L."/>
            <person name="Gomez-Gil B."/>
        </authorList>
    </citation>
    <scope>NUCLEOTIDE SEQUENCE [LARGE SCALE GENOMIC DNA]</scope>
    <source>
        <strain evidence="4">CAIM 1854 / LMG 25443</strain>
    </source>
</reference>
<feature type="chain" id="PRO_5002144497" description="DUF547 domain-containing protein" evidence="1">
    <location>
        <begin position="19"/>
        <end position="260"/>
    </location>
</feature>
<dbReference type="AlphaFoldDB" id="A0A0C1Z3W2"/>
<evidence type="ECO:0000313" key="3">
    <source>
        <dbReference type="EMBL" id="KIF50829.1"/>
    </source>
</evidence>
<proteinExistence type="predicted"/>
<comment type="caution">
    <text evidence="3">The sequence shown here is derived from an EMBL/GenBank/DDBJ whole genome shotgun (WGS) entry which is preliminary data.</text>
</comment>
<keyword evidence="1" id="KW-0732">Signal</keyword>
<dbReference type="EMBL" id="JPRD01000048">
    <property type="protein sequence ID" value="KIF50829.1"/>
    <property type="molecule type" value="Genomic_DNA"/>
</dbReference>
<accession>A0A0C1Z3W2</accession>
<evidence type="ECO:0000256" key="1">
    <source>
        <dbReference type="SAM" id="SignalP"/>
    </source>
</evidence>
<dbReference type="PANTHER" id="PTHR46361">
    <property type="entry name" value="ELECTRON CARRIER/ PROTEIN DISULFIDE OXIDOREDUCTASE"/>
    <property type="match status" value="1"/>
</dbReference>
<gene>
    <name evidence="3" type="ORF">H735_23495</name>
</gene>
<sequence length="260" mass="29754">MKRLLLLLCALVSFSTFAAPKSDLWPYWKQSNQANQSQISHQDWQQLLDAYLVEQGENTLFRYSQVTSADKTKLKQYIQRLAKLDPRQYNQAEQYAYWVNLYNAITVDLILDNYPVESITKLGGLFSFGPWGDDVVVVNGKDLTLNDIEHRILRPIWNDSRTHYAVNCASLGCPNLQSQAFTAENTQALLDSAAKTFINSNKGVSIQGNTAQLSSIYYWFATDFGGEKQIFNHIAKYAPQYKNFSGNVKYEYDWDLNQAN</sequence>
<dbReference type="PATRIC" id="fig|1229493.5.peg.4103"/>
<dbReference type="RefSeq" id="WP_020193960.1">
    <property type="nucleotide sequence ID" value="NZ_BAOH01000002.1"/>
</dbReference>